<dbReference type="eggNOG" id="ENOG502QXZ6">
    <property type="taxonomic scope" value="Eukaryota"/>
</dbReference>
<keyword evidence="1" id="KW-1133">Transmembrane helix</keyword>
<dbReference type="EMBL" id="DF157102">
    <property type="protein sequence ID" value="GAB66951.1"/>
    <property type="molecule type" value="Genomic_DNA"/>
</dbReference>
<dbReference type="Proteomes" id="UP000006319">
    <property type="component" value="Chromosome 10"/>
</dbReference>
<name>K6UDP3_PLACD</name>
<keyword evidence="3" id="KW-1185">Reference proteome</keyword>
<dbReference type="AlphaFoldDB" id="K6UDP3"/>
<keyword evidence="1" id="KW-0812">Transmembrane</keyword>
<reference evidence="2 3" key="1">
    <citation type="journal article" date="2012" name="Nat. Genet.">
        <title>Plasmodium cynomolgi genome sequences provide insight into Plasmodium vivax and the monkey malaria clade.</title>
        <authorList>
            <person name="Tachibana S."/>
            <person name="Sullivan S.A."/>
            <person name="Kawai S."/>
            <person name="Nakamura S."/>
            <person name="Kim H.R."/>
            <person name="Goto N."/>
            <person name="Arisue N."/>
            <person name="Palacpac N.M.Q."/>
            <person name="Honma H."/>
            <person name="Yagi M."/>
            <person name="Tougan T."/>
            <person name="Katakai Y."/>
            <person name="Kaneko O."/>
            <person name="Mita T."/>
            <person name="Kita K."/>
            <person name="Yasutomi Y."/>
            <person name="Sutton P.L."/>
            <person name="Shakhbatyan R."/>
            <person name="Horii T."/>
            <person name="Yasunaga T."/>
            <person name="Barnwell J.W."/>
            <person name="Escalante A.A."/>
            <person name="Carlton J.M."/>
            <person name="Tanabe K."/>
        </authorList>
    </citation>
    <scope>NUCLEOTIDE SEQUENCE [LARGE SCALE GENOMIC DNA]</scope>
    <source>
        <strain evidence="2 3">B</strain>
    </source>
</reference>
<keyword evidence="1" id="KW-0472">Membrane</keyword>
<organism evidence="2 3">
    <name type="scientific">Plasmodium cynomolgi (strain B)</name>
    <dbReference type="NCBI Taxonomy" id="1120755"/>
    <lineage>
        <taxon>Eukaryota</taxon>
        <taxon>Sar</taxon>
        <taxon>Alveolata</taxon>
        <taxon>Apicomplexa</taxon>
        <taxon>Aconoidasida</taxon>
        <taxon>Haemosporida</taxon>
        <taxon>Plasmodiidae</taxon>
        <taxon>Plasmodium</taxon>
        <taxon>Plasmodium (Plasmodium)</taxon>
    </lineage>
</organism>
<protein>
    <submittedName>
        <fullName evidence="2">Uncharacterized protein</fullName>
    </submittedName>
</protein>
<evidence type="ECO:0000256" key="1">
    <source>
        <dbReference type="SAM" id="Phobius"/>
    </source>
</evidence>
<dbReference type="OrthoDB" id="372826at2759"/>
<proteinExistence type="predicted"/>
<feature type="transmembrane region" description="Helical" evidence="1">
    <location>
        <begin position="51"/>
        <end position="69"/>
    </location>
</feature>
<feature type="transmembrane region" description="Helical" evidence="1">
    <location>
        <begin position="107"/>
        <end position="132"/>
    </location>
</feature>
<dbReference type="KEGG" id="pcy:PCYB_103010"/>
<dbReference type="RefSeq" id="XP_004222898.1">
    <property type="nucleotide sequence ID" value="XM_004222850.1"/>
</dbReference>
<evidence type="ECO:0000313" key="3">
    <source>
        <dbReference type="Proteomes" id="UP000006319"/>
    </source>
</evidence>
<accession>K6UDP3</accession>
<dbReference type="PhylomeDB" id="K6UDP3"/>
<gene>
    <name evidence="2" type="ORF">PCYB_103010</name>
</gene>
<evidence type="ECO:0000313" key="2">
    <source>
        <dbReference type="EMBL" id="GAB66951.1"/>
    </source>
</evidence>
<dbReference type="VEuPathDB" id="PlasmoDB:PCYB_103010"/>
<feature type="transmembrane region" description="Helical" evidence="1">
    <location>
        <begin position="12"/>
        <end position="31"/>
    </location>
</feature>
<sequence length="134" mass="15821">MGRYNTKRTEMKKVVSFFFPLCVITLLAYLNDVKLAGCKDTTEQEEQNKKGLYSFVSLKFIPFIVHSLIHTGVNQIPREVEEKHIYNFEKSPAVRYMLIAQERRDNFMYICFLVVSFVVVILIAIFIFKFFFNL</sequence>
<dbReference type="GeneID" id="14693311"/>